<evidence type="ECO:0000313" key="8">
    <source>
        <dbReference type="EMBL" id="TSB02343.1"/>
    </source>
</evidence>
<dbReference type="RefSeq" id="WP_143777561.1">
    <property type="nucleotide sequence ID" value="NZ_VKKU01000002.1"/>
</dbReference>
<dbReference type="GO" id="GO:0051537">
    <property type="term" value="F:2 iron, 2 sulfur cluster binding"/>
    <property type="evidence" value="ECO:0007669"/>
    <property type="project" value="UniProtKB-KW"/>
</dbReference>
<keyword evidence="2" id="KW-0001">2Fe-2S</keyword>
<dbReference type="Gene3D" id="3.10.20.30">
    <property type="match status" value="1"/>
</dbReference>
<evidence type="ECO:0000313" key="9">
    <source>
        <dbReference type="Proteomes" id="UP000320160"/>
    </source>
</evidence>
<comment type="cofactor">
    <cofactor evidence="6">
        <name>[2Fe-2S] cluster</name>
        <dbReference type="ChEBI" id="CHEBI:190135"/>
    </cofactor>
</comment>
<evidence type="ECO:0000256" key="5">
    <source>
        <dbReference type="ARBA" id="ARBA00023014"/>
    </source>
</evidence>
<dbReference type="InterPro" id="IPR001041">
    <property type="entry name" value="2Fe-2S_ferredoxin-type"/>
</dbReference>
<dbReference type="GO" id="GO:0140647">
    <property type="term" value="P:P450-containing electron transport chain"/>
    <property type="evidence" value="ECO:0007669"/>
    <property type="project" value="InterPro"/>
</dbReference>
<reference evidence="8 9" key="1">
    <citation type="submission" date="2019-07" db="EMBL/GenBank/DDBJ databases">
        <authorList>
            <person name="Park M."/>
        </authorList>
    </citation>
    <scope>NUCLEOTIDE SEQUENCE [LARGE SCALE GENOMIC DNA]</scope>
    <source>
        <strain evidence="8 9">KCTC32445</strain>
    </source>
</reference>
<dbReference type="InterPro" id="IPR001055">
    <property type="entry name" value="Adrenodoxin-like"/>
</dbReference>
<dbReference type="PRINTS" id="PR00355">
    <property type="entry name" value="ADRENODOXIN"/>
</dbReference>
<proteinExistence type="inferred from homology"/>
<evidence type="ECO:0000256" key="4">
    <source>
        <dbReference type="ARBA" id="ARBA00023004"/>
    </source>
</evidence>
<keyword evidence="5" id="KW-0411">Iron-sulfur</keyword>
<gene>
    <name evidence="8" type="ORF">FOM92_14705</name>
</gene>
<dbReference type="Proteomes" id="UP000320160">
    <property type="component" value="Unassembled WGS sequence"/>
</dbReference>
<comment type="caution">
    <text evidence="8">The sequence shown here is derived from an EMBL/GenBank/DDBJ whole genome shotgun (WGS) entry which is preliminary data.</text>
</comment>
<dbReference type="PANTHER" id="PTHR23426">
    <property type="entry name" value="FERREDOXIN/ADRENODOXIN"/>
    <property type="match status" value="1"/>
</dbReference>
<dbReference type="InterPro" id="IPR036010">
    <property type="entry name" value="2Fe-2S_ferredoxin-like_sf"/>
</dbReference>
<evidence type="ECO:0000256" key="6">
    <source>
        <dbReference type="ARBA" id="ARBA00034078"/>
    </source>
</evidence>
<dbReference type="GO" id="GO:0046872">
    <property type="term" value="F:metal ion binding"/>
    <property type="evidence" value="ECO:0007669"/>
    <property type="project" value="UniProtKB-KW"/>
</dbReference>
<evidence type="ECO:0000256" key="1">
    <source>
        <dbReference type="ARBA" id="ARBA00010914"/>
    </source>
</evidence>
<evidence type="ECO:0000256" key="2">
    <source>
        <dbReference type="ARBA" id="ARBA00022714"/>
    </source>
</evidence>
<keyword evidence="9" id="KW-1185">Reference proteome</keyword>
<dbReference type="Pfam" id="PF00111">
    <property type="entry name" value="Fer2"/>
    <property type="match status" value="1"/>
</dbReference>
<dbReference type="SUPFAM" id="SSF54292">
    <property type="entry name" value="2Fe-2S ferredoxin-like"/>
    <property type="match status" value="1"/>
</dbReference>
<evidence type="ECO:0000256" key="3">
    <source>
        <dbReference type="ARBA" id="ARBA00022723"/>
    </source>
</evidence>
<name>A0A553WCD7_9SPHN</name>
<dbReference type="PROSITE" id="PS51085">
    <property type="entry name" value="2FE2S_FER_2"/>
    <property type="match status" value="1"/>
</dbReference>
<dbReference type="CDD" id="cd00207">
    <property type="entry name" value="fer2"/>
    <property type="match status" value="1"/>
</dbReference>
<dbReference type="OrthoDB" id="9799640at2"/>
<dbReference type="PANTHER" id="PTHR23426:SF65">
    <property type="entry name" value="FERREDOXIN-2, MITOCHONDRIAL"/>
    <property type="match status" value="1"/>
</dbReference>
<evidence type="ECO:0000259" key="7">
    <source>
        <dbReference type="PROSITE" id="PS51085"/>
    </source>
</evidence>
<accession>A0A553WCD7</accession>
<dbReference type="AlphaFoldDB" id="A0A553WCD7"/>
<organism evidence="8 9">
    <name type="scientific">Sphingorhabdus contaminans</name>
    <dbReference type="NCBI Taxonomy" id="1343899"/>
    <lineage>
        <taxon>Bacteria</taxon>
        <taxon>Pseudomonadati</taxon>
        <taxon>Pseudomonadota</taxon>
        <taxon>Alphaproteobacteria</taxon>
        <taxon>Sphingomonadales</taxon>
        <taxon>Sphingomonadaceae</taxon>
        <taxon>Sphingorhabdus</taxon>
    </lineage>
</organism>
<dbReference type="GO" id="GO:0009055">
    <property type="term" value="F:electron transfer activity"/>
    <property type="evidence" value="ECO:0007669"/>
    <property type="project" value="TreeGrafter"/>
</dbReference>
<keyword evidence="4" id="KW-0408">Iron</keyword>
<protein>
    <submittedName>
        <fullName evidence="8">2Fe-2S iron-sulfur cluster binding domain-containing protein</fullName>
    </submittedName>
</protein>
<dbReference type="EMBL" id="VKKU01000002">
    <property type="protein sequence ID" value="TSB02343.1"/>
    <property type="molecule type" value="Genomic_DNA"/>
</dbReference>
<keyword evidence="3" id="KW-0479">Metal-binding</keyword>
<feature type="domain" description="2Fe-2S ferredoxin-type" evidence="7">
    <location>
        <begin position="2"/>
        <end position="106"/>
    </location>
</feature>
<dbReference type="InterPro" id="IPR012675">
    <property type="entry name" value="Beta-grasp_dom_sf"/>
</dbReference>
<sequence>MTTIVFFEPDGTRREVEANPGESLMEVAVRHGVEGVDADCGGVCACATCHGHIDPAFFGRLLAMNDTEDAMLELVEDQRAANSRLLCQIQVGPELDGIVIKLPGVRR</sequence>
<dbReference type="GO" id="GO:0005829">
    <property type="term" value="C:cytosol"/>
    <property type="evidence" value="ECO:0007669"/>
    <property type="project" value="TreeGrafter"/>
</dbReference>
<comment type="similarity">
    <text evidence="1">Belongs to the adrenodoxin/putidaredoxin family.</text>
</comment>